<feature type="non-terminal residue" evidence="1">
    <location>
        <position position="1"/>
    </location>
</feature>
<comment type="caution">
    <text evidence="1">The sequence shown here is derived from an EMBL/GenBank/DDBJ whole genome shotgun (WGS) entry which is preliminary data.</text>
</comment>
<dbReference type="Proteomes" id="UP000265520">
    <property type="component" value="Unassembled WGS sequence"/>
</dbReference>
<protein>
    <submittedName>
        <fullName evidence="1">Uncharacterized protein</fullName>
    </submittedName>
</protein>
<dbReference type="AlphaFoldDB" id="A0A392SXV1"/>
<name>A0A392SXV1_9FABA</name>
<dbReference type="EMBL" id="LXQA010464355">
    <property type="protein sequence ID" value="MCI53509.1"/>
    <property type="molecule type" value="Genomic_DNA"/>
</dbReference>
<reference evidence="1 2" key="1">
    <citation type="journal article" date="2018" name="Front. Plant Sci.">
        <title>Red Clover (Trifolium pratense) and Zigzag Clover (T. medium) - A Picture of Genomic Similarities and Differences.</title>
        <authorList>
            <person name="Dluhosova J."/>
            <person name="Istvanek J."/>
            <person name="Nedelnik J."/>
            <person name="Repkova J."/>
        </authorList>
    </citation>
    <scope>NUCLEOTIDE SEQUENCE [LARGE SCALE GENOMIC DNA]</scope>
    <source>
        <strain evidence="2">cv. 10/8</strain>
        <tissue evidence="1">Leaf</tissue>
    </source>
</reference>
<proteinExistence type="predicted"/>
<accession>A0A392SXV1</accession>
<keyword evidence="2" id="KW-1185">Reference proteome</keyword>
<evidence type="ECO:0000313" key="1">
    <source>
        <dbReference type="EMBL" id="MCI53509.1"/>
    </source>
</evidence>
<evidence type="ECO:0000313" key="2">
    <source>
        <dbReference type="Proteomes" id="UP000265520"/>
    </source>
</evidence>
<organism evidence="1 2">
    <name type="scientific">Trifolium medium</name>
    <dbReference type="NCBI Taxonomy" id="97028"/>
    <lineage>
        <taxon>Eukaryota</taxon>
        <taxon>Viridiplantae</taxon>
        <taxon>Streptophyta</taxon>
        <taxon>Embryophyta</taxon>
        <taxon>Tracheophyta</taxon>
        <taxon>Spermatophyta</taxon>
        <taxon>Magnoliopsida</taxon>
        <taxon>eudicotyledons</taxon>
        <taxon>Gunneridae</taxon>
        <taxon>Pentapetalae</taxon>
        <taxon>rosids</taxon>
        <taxon>fabids</taxon>
        <taxon>Fabales</taxon>
        <taxon>Fabaceae</taxon>
        <taxon>Papilionoideae</taxon>
        <taxon>50 kb inversion clade</taxon>
        <taxon>NPAAA clade</taxon>
        <taxon>Hologalegina</taxon>
        <taxon>IRL clade</taxon>
        <taxon>Trifolieae</taxon>
        <taxon>Trifolium</taxon>
    </lineage>
</organism>
<sequence length="49" mass="5684">NSEYELGMTAYNNNEAVMTDWPLPPYGPGFMDADQEYDKHHGRHKQVKT</sequence>